<evidence type="ECO:0000313" key="1">
    <source>
        <dbReference type="EMBL" id="VCW84600.1"/>
    </source>
</evidence>
<dbReference type="Proteomes" id="UP000269945">
    <property type="component" value="Unassembled WGS sequence"/>
</dbReference>
<proteinExistence type="predicted"/>
<gene>
    <name evidence="1" type="ORF">BN2614_LOCUS1</name>
</gene>
<evidence type="ECO:0000313" key="2">
    <source>
        <dbReference type="Proteomes" id="UP000269945"/>
    </source>
</evidence>
<dbReference type="EMBL" id="CYRY02014670">
    <property type="protein sequence ID" value="VCW84600.1"/>
    <property type="molecule type" value="Genomic_DNA"/>
</dbReference>
<name>A0A9X9Q0J0_GULGU</name>
<comment type="caution">
    <text evidence="1">The sequence shown here is derived from an EMBL/GenBank/DDBJ whole genome shotgun (WGS) entry which is preliminary data.</text>
</comment>
<organism evidence="1 2">
    <name type="scientific">Gulo gulo</name>
    <name type="common">Wolverine</name>
    <name type="synonym">Gluton</name>
    <dbReference type="NCBI Taxonomy" id="48420"/>
    <lineage>
        <taxon>Eukaryota</taxon>
        <taxon>Metazoa</taxon>
        <taxon>Chordata</taxon>
        <taxon>Craniata</taxon>
        <taxon>Vertebrata</taxon>
        <taxon>Euteleostomi</taxon>
        <taxon>Mammalia</taxon>
        <taxon>Eutheria</taxon>
        <taxon>Laurasiatheria</taxon>
        <taxon>Carnivora</taxon>
        <taxon>Caniformia</taxon>
        <taxon>Musteloidea</taxon>
        <taxon>Mustelidae</taxon>
        <taxon>Guloninae</taxon>
        <taxon>Gulo</taxon>
    </lineage>
</organism>
<keyword evidence="2" id="KW-1185">Reference proteome</keyword>
<protein>
    <submittedName>
        <fullName evidence="1">Uncharacterized protein</fullName>
    </submittedName>
</protein>
<reference evidence="1 2" key="1">
    <citation type="submission" date="2018-10" db="EMBL/GenBank/DDBJ databases">
        <authorList>
            <person name="Ekblom R."/>
            <person name="Jareborg N."/>
        </authorList>
    </citation>
    <scope>NUCLEOTIDE SEQUENCE [LARGE SCALE GENOMIC DNA]</scope>
    <source>
        <tissue evidence="1">Muscle</tissue>
    </source>
</reference>
<dbReference type="AlphaFoldDB" id="A0A9X9Q0J0"/>
<accession>A0A9X9Q0J0</accession>
<sequence length="57" mass="6472">MRPVKETVLMREYPGSPDLIRILPFGLIPWPSLMMDITGVKWLHLMGILIIHIASAC</sequence>